<organism evidence="2">
    <name type="scientific">marine metagenome</name>
    <dbReference type="NCBI Taxonomy" id="408172"/>
    <lineage>
        <taxon>unclassified sequences</taxon>
        <taxon>metagenomes</taxon>
        <taxon>ecological metagenomes</taxon>
    </lineage>
</organism>
<name>A0A382P6L0_9ZZZZ</name>
<reference evidence="2" key="1">
    <citation type="submission" date="2018-05" db="EMBL/GenBank/DDBJ databases">
        <authorList>
            <person name="Lanie J.A."/>
            <person name="Ng W.-L."/>
            <person name="Kazmierczak K.M."/>
            <person name="Andrzejewski T.M."/>
            <person name="Davidsen T.M."/>
            <person name="Wayne K.J."/>
            <person name="Tettelin H."/>
            <person name="Glass J.I."/>
            <person name="Rusch D."/>
            <person name="Podicherti R."/>
            <person name="Tsui H.-C.T."/>
            <person name="Winkler M.E."/>
        </authorList>
    </citation>
    <scope>NUCLEOTIDE SEQUENCE</scope>
</reference>
<evidence type="ECO:0000256" key="1">
    <source>
        <dbReference type="SAM" id="MobiDB-lite"/>
    </source>
</evidence>
<feature type="region of interest" description="Disordered" evidence="1">
    <location>
        <begin position="51"/>
        <end position="70"/>
    </location>
</feature>
<protein>
    <submittedName>
        <fullName evidence="2">Uncharacterized protein</fullName>
    </submittedName>
</protein>
<dbReference type="EMBL" id="UINC01105236">
    <property type="protein sequence ID" value="SVC69023.1"/>
    <property type="molecule type" value="Genomic_DNA"/>
</dbReference>
<sequence>MRTVTVCIYELGQAAKFYLKTQAGWREDAPVELYQPDDDRTWKIRIMRANEDGTTEPSPTGRVIEVARPD</sequence>
<evidence type="ECO:0000313" key="2">
    <source>
        <dbReference type="EMBL" id="SVC69023.1"/>
    </source>
</evidence>
<gene>
    <name evidence="2" type="ORF">METZ01_LOCUS321877</name>
</gene>
<accession>A0A382P6L0</accession>
<proteinExistence type="predicted"/>
<dbReference type="AlphaFoldDB" id="A0A382P6L0"/>